<evidence type="ECO:0000313" key="2">
    <source>
        <dbReference type="EMBL" id="MCQ3022142.1"/>
    </source>
</evidence>
<dbReference type="InterPro" id="IPR051047">
    <property type="entry name" value="AccD/PCCB"/>
</dbReference>
<dbReference type="SUPFAM" id="SSF52096">
    <property type="entry name" value="ClpP/crotonase"/>
    <property type="match status" value="2"/>
</dbReference>
<dbReference type="InterPro" id="IPR029045">
    <property type="entry name" value="ClpP/crotonase-like_dom_sf"/>
</dbReference>
<gene>
    <name evidence="2" type="ORF">NLO85_16520</name>
</gene>
<sequence>MSVSERRVSRLFDPGSFKEDLEGQNTHFICGAGTIHSIKTYVAMSRGRDCEFQSSRQWSTAQQIIKTVGLARAAEAPLIYIQDKIGGNNDTEGFDTARVFSSDMSSLLLSPSGMGSVSASLAELAKLNLLMSVILGPTSGPLALPVMLADLRKLLLYLIAGKSSTYGEFSTPLEVDFNRLLPPSHNIPFDVQHLVRSFVDSDSLIEIGASHAPEVLVGLATLQGQVFAVVANNSAHGGGVIYKRTARKMIHVIELAGKMSLPILFIADIPGIMIGEEAERDGIFAAVADLFRAHTRCKVKKLLLVARKAYTGGVYAMSGPGFEPVAVLAYPDANIGVFSTLTMEKIIKSSSMTDAQRAVVSALDEEIRSPLLLKEKGLITDVISVRDTREAVFKYLFH</sequence>
<comment type="caution">
    <text evidence="2">The sequence shown here is derived from an EMBL/GenBank/DDBJ whole genome shotgun (WGS) entry which is preliminary data.</text>
</comment>
<dbReference type="PANTHER" id="PTHR43842">
    <property type="entry name" value="PROPIONYL-COA CARBOXYLASE BETA CHAIN"/>
    <property type="match status" value="1"/>
</dbReference>
<dbReference type="RefSeq" id="WP_057442841.1">
    <property type="nucleotide sequence ID" value="NZ_JANAKN010000038.1"/>
</dbReference>
<dbReference type="AlphaFoldDB" id="A0AAW5J382"/>
<organism evidence="2 3">
    <name type="scientific">Pseudomonas savastanoi</name>
    <name type="common">Pseudomonas syringae pv. savastanoi</name>
    <dbReference type="NCBI Taxonomy" id="29438"/>
    <lineage>
        <taxon>Bacteria</taxon>
        <taxon>Pseudomonadati</taxon>
        <taxon>Pseudomonadota</taxon>
        <taxon>Gammaproteobacteria</taxon>
        <taxon>Pseudomonadales</taxon>
        <taxon>Pseudomonadaceae</taxon>
        <taxon>Pseudomonas</taxon>
    </lineage>
</organism>
<accession>A0AAW5J382</accession>
<dbReference type="GO" id="GO:0004658">
    <property type="term" value="F:propionyl-CoA carboxylase activity"/>
    <property type="evidence" value="ECO:0007669"/>
    <property type="project" value="TreeGrafter"/>
</dbReference>
<dbReference type="PROSITE" id="PS50989">
    <property type="entry name" value="COA_CT_CTER"/>
    <property type="match status" value="1"/>
</dbReference>
<dbReference type="PANTHER" id="PTHR43842:SF2">
    <property type="entry name" value="PROPIONYL-COA CARBOXYLASE BETA CHAIN, MITOCHONDRIAL"/>
    <property type="match status" value="1"/>
</dbReference>
<proteinExistence type="predicted"/>
<dbReference type="EMBL" id="JANAKN010000038">
    <property type="protein sequence ID" value="MCQ3022142.1"/>
    <property type="molecule type" value="Genomic_DNA"/>
</dbReference>
<dbReference type="Proteomes" id="UP001206018">
    <property type="component" value="Unassembled WGS sequence"/>
</dbReference>
<dbReference type="InterPro" id="IPR011763">
    <property type="entry name" value="COA_CT_C"/>
</dbReference>
<dbReference type="Gene3D" id="3.90.226.10">
    <property type="entry name" value="2-enoyl-CoA Hydratase, Chain A, domain 1"/>
    <property type="match status" value="2"/>
</dbReference>
<protein>
    <submittedName>
        <fullName evidence="2">Propionyl-CoA carboxylase</fullName>
    </submittedName>
</protein>
<reference evidence="2" key="1">
    <citation type="submission" date="2022-07" db="EMBL/GenBank/DDBJ databases">
        <title>The diversity of lipopeptides in the P. syringae complex parallels phylogeny and sheds light on structural diversification during evolutionary history.</title>
        <authorList>
            <person name="Bricout A."/>
            <person name="Morris C.E."/>
            <person name="Chandeysson C."/>
            <person name="Duban M."/>
            <person name="Boistel C."/>
            <person name="Chataigne G."/>
            <person name="Lecouturier D."/>
            <person name="Jacques P."/>
            <person name="Leclere V."/>
            <person name="Rochex A."/>
        </authorList>
    </citation>
    <scope>NUCLEOTIDE SEQUENCE</scope>
    <source>
        <strain evidence="2">LYR0002</strain>
    </source>
</reference>
<evidence type="ECO:0000313" key="3">
    <source>
        <dbReference type="Proteomes" id="UP001206018"/>
    </source>
</evidence>
<evidence type="ECO:0000259" key="1">
    <source>
        <dbReference type="PROSITE" id="PS50989"/>
    </source>
</evidence>
<dbReference type="InterPro" id="IPR034733">
    <property type="entry name" value="AcCoA_carboxyl_beta"/>
</dbReference>
<dbReference type="Pfam" id="PF01039">
    <property type="entry name" value="Carboxyl_trans"/>
    <property type="match status" value="1"/>
</dbReference>
<name>A0AAW5J382_PSESS</name>
<feature type="domain" description="CoA carboxyltransferase C-terminal" evidence="1">
    <location>
        <begin position="172"/>
        <end position="398"/>
    </location>
</feature>